<evidence type="ECO:0008006" key="4">
    <source>
        <dbReference type="Google" id="ProtNLM"/>
    </source>
</evidence>
<comment type="caution">
    <text evidence="2">The sequence shown here is derived from an EMBL/GenBank/DDBJ whole genome shotgun (WGS) entry which is preliminary data.</text>
</comment>
<keyword evidence="1" id="KW-0732">Signal</keyword>
<keyword evidence="3" id="KW-1185">Reference proteome</keyword>
<evidence type="ECO:0000256" key="1">
    <source>
        <dbReference type="SAM" id="SignalP"/>
    </source>
</evidence>
<dbReference type="Proteomes" id="UP000809621">
    <property type="component" value="Unassembled WGS sequence"/>
</dbReference>
<dbReference type="RefSeq" id="WP_205159582.1">
    <property type="nucleotide sequence ID" value="NZ_JAFEUM010000008.1"/>
</dbReference>
<feature type="chain" id="PRO_5047171798" description="DUF3316 domain-containing protein" evidence="1">
    <location>
        <begin position="21"/>
        <end position="117"/>
    </location>
</feature>
<gene>
    <name evidence="2" type="ORF">JQC93_17040</name>
</gene>
<accession>A0ABS2HKS8</accession>
<feature type="signal peptide" evidence="1">
    <location>
        <begin position="1"/>
        <end position="20"/>
    </location>
</feature>
<evidence type="ECO:0000313" key="2">
    <source>
        <dbReference type="EMBL" id="MBM7038100.1"/>
    </source>
</evidence>
<name>A0ABS2HKS8_9VIBR</name>
<proteinExistence type="predicted"/>
<dbReference type="EMBL" id="JAFEUM010000008">
    <property type="protein sequence ID" value="MBM7038100.1"/>
    <property type="molecule type" value="Genomic_DNA"/>
</dbReference>
<protein>
    <recommendedName>
        <fullName evidence="4">DUF3316 domain-containing protein</fullName>
    </recommendedName>
</protein>
<organism evidence="2 3">
    <name type="scientific">Vibrio ulleungensis</name>
    <dbReference type="NCBI Taxonomy" id="2807619"/>
    <lineage>
        <taxon>Bacteria</taxon>
        <taxon>Pseudomonadati</taxon>
        <taxon>Pseudomonadota</taxon>
        <taxon>Gammaproteobacteria</taxon>
        <taxon>Vibrionales</taxon>
        <taxon>Vibrionaceae</taxon>
        <taxon>Vibrio</taxon>
    </lineage>
</organism>
<reference evidence="2 3" key="1">
    <citation type="submission" date="2021-02" db="EMBL/GenBank/DDBJ databases">
        <authorList>
            <person name="Park J.-S."/>
        </authorList>
    </citation>
    <scope>NUCLEOTIDE SEQUENCE [LARGE SCALE GENOMIC DNA]</scope>
    <source>
        <strain evidence="2 3">188UL20-2</strain>
    </source>
</reference>
<sequence length="117" mass="13039">MKVLSLIVAGLALSSTLSYASSFKDATTHQRAQFVTDSVSSEAKAEELANKFVAEMYEKDSLALSQKLPTRHRRADKRTFEITSTSVQYKTDLSHGEVPAVQGVIDVKYTYTYRAKK</sequence>
<evidence type="ECO:0000313" key="3">
    <source>
        <dbReference type="Proteomes" id="UP000809621"/>
    </source>
</evidence>